<gene>
    <name evidence="1" type="ORF">COK98_30960</name>
</gene>
<comment type="caution">
    <text evidence="1">The sequence shown here is derived from an EMBL/GenBank/DDBJ whole genome shotgun (WGS) entry which is preliminary data.</text>
</comment>
<dbReference type="AlphaFoldDB" id="A0A9X7B5L5"/>
<dbReference type="EMBL" id="NVDQ01000061">
    <property type="protein sequence ID" value="PFV00609.1"/>
    <property type="molecule type" value="Genomic_DNA"/>
</dbReference>
<name>A0A9X7B5L5_BACCE</name>
<reference evidence="1 2" key="1">
    <citation type="submission" date="2017-09" db="EMBL/GenBank/DDBJ databases">
        <title>Large-scale bioinformatics analysis of Bacillus genomes uncovers conserved roles of natural products in bacterial physiology.</title>
        <authorList>
            <consortium name="Agbiome Team Llc"/>
            <person name="Bleich R.M."/>
            <person name="Grubbs K.J."/>
            <person name="Santa Maria K.C."/>
            <person name="Allen S.E."/>
            <person name="Farag S."/>
            <person name="Shank E.A."/>
            <person name="Bowers A."/>
        </authorList>
    </citation>
    <scope>NUCLEOTIDE SEQUENCE [LARGE SCALE GENOMIC DNA]</scope>
    <source>
        <strain evidence="1 2">AFS060282</strain>
    </source>
</reference>
<dbReference type="Proteomes" id="UP000226257">
    <property type="component" value="Unassembled WGS sequence"/>
</dbReference>
<evidence type="ECO:0000313" key="2">
    <source>
        <dbReference type="Proteomes" id="UP000226257"/>
    </source>
</evidence>
<proteinExistence type="predicted"/>
<organism evidence="1 2">
    <name type="scientific">Bacillus cereus</name>
    <dbReference type="NCBI Taxonomy" id="1396"/>
    <lineage>
        <taxon>Bacteria</taxon>
        <taxon>Bacillati</taxon>
        <taxon>Bacillota</taxon>
        <taxon>Bacilli</taxon>
        <taxon>Bacillales</taxon>
        <taxon>Bacillaceae</taxon>
        <taxon>Bacillus</taxon>
        <taxon>Bacillus cereus group</taxon>
    </lineage>
</organism>
<evidence type="ECO:0000313" key="1">
    <source>
        <dbReference type="EMBL" id="PFV00609.1"/>
    </source>
</evidence>
<sequence length="74" mass="8929">MNYIGTYKYKEIHANELKIPKYCIRFLFNYLIVRKIGISCEVVSLKFFQFFFYPIYVYLRPSFVLAVNSTHNSK</sequence>
<protein>
    <submittedName>
        <fullName evidence="1">Uncharacterized protein</fullName>
    </submittedName>
</protein>
<accession>A0A9X7B5L5</accession>